<keyword evidence="1" id="KW-0472">Membrane</keyword>
<dbReference type="InterPro" id="IPR019425">
    <property type="entry name" value="7TM_GPCR_serpentine_rcpt_Srt"/>
</dbReference>
<feature type="transmembrane region" description="Helical" evidence="1">
    <location>
        <begin position="279"/>
        <end position="299"/>
    </location>
</feature>
<name>A0A1I7Y1B0_9BILA</name>
<dbReference type="WBParaSite" id="L893_g11429.t1">
    <property type="protein sequence ID" value="L893_g11429.t1"/>
    <property type="gene ID" value="L893_g11429"/>
</dbReference>
<keyword evidence="1" id="KW-0812">Transmembrane</keyword>
<dbReference type="SUPFAM" id="SSF81321">
    <property type="entry name" value="Family A G protein-coupled receptor-like"/>
    <property type="match status" value="1"/>
</dbReference>
<feature type="transmembrane region" description="Helical" evidence="1">
    <location>
        <begin position="147"/>
        <end position="166"/>
    </location>
</feature>
<protein>
    <submittedName>
        <fullName evidence="3">G_PROTEIN_RECEP_F1_2 domain-containing protein</fullName>
    </submittedName>
</protein>
<feature type="transmembrane region" description="Helical" evidence="1">
    <location>
        <begin position="186"/>
        <end position="208"/>
    </location>
</feature>
<feature type="transmembrane region" description="Helical" evidence="1">
    <location>
        <begin position="65"/>
        <end position="90"/>
    </location>
</feature>
<dbReference type="PANTHER" id="PTHR23021:SF26">
    <property type="entry name" value="SERPENTINE RECEPTOR, CLASS T"/>
    <property type="match status" value="1"/>
</dbReference>
<reference evidence="3" key="1">
    <citation type="submission" date="2016-11" db="UniProtKB">
        <authorList>
            <consortium name="WormBaseParasite"/>
        </authorList>
    </citation>
    <scope>IDENTIFICATION</scope>
</reference>
<evidence type="ECO:0000256" key="1">
    <source>
        <dbReference type="SAM" id="Phobius"/>
    </source>
</evidence>
<evidence type="ECO:0000313" key="3">
    <source>
        <dbReference type="WBParaSite" id="L893_g11429.t1"/>
    </source>
</evidence>
<keyword evidence="1" id="KW-1133">Transmembrane helix</keyword>
<feature type="transmembrane region" description="Helical" evidence="1">
    <location>
        <begin position="28"/>
        <end position="53"/>
    </location>
</feature>
<dbReference type="PANTHER" id="PTHR23021">
    <property type="entry name" value="SERPENTINE RECEPTOR, CLASS T"/>
    <property type="match status" value="1"/>
</dbReference>
<feature type="transmembrane region" description="Helical" evidence="1">
    <location>
        <begin position="248"/>
        <end position="267"/>
    </location>
</feature>
<proteinExistence type="predicted"/>
<sequence length="342" mass="38440">MLNASSLCSEDGRLLLEDVFPRHSHRSFYMGILFIGLGCVFLPICGFVFSVFWTSRPHMIANTCYKLLAITTALDIVNLVTSSLICGFLALKHRTPCNGEEWILYFSNFAVAGWLMYSAGAEVLALNRLLVFVNQNLEAKLFYGKRCWLWLLYIIGYPAVLTLTNLDKTYVFVPSAGVVYDVEYNPMHFLSNLVKMTSVTFAYLLVLYKVFKMRKMTGNQDGALAFQIKVSTGLLLLNFFSKISTQTLVIAALADICATTYTITSYFPEEWEISQYSGLIGQLSWIILHGGTGIIYLCLNATVRQTLSSIFGRNRTAPYQQQLLSTSLNTGNAQLQEHLAKY</sequence>
<organism evidence="2 3">
    <name type="scientific">Steinernema glaseri</name>
    <dbReference type="NCBI Taxonomy" id="37863"/>
    <lineage>
        <taxon>Eukaryota</taxon>
        <taxon>Metazoa</taxon>
        <taxon>Ecdysozoa</taxon>
        <taxon>Nematoda</taxon>
        <taxon>Chromadorea</taxon>
        <taxon>Rhabditida</taxon>
        <taxon>Tylenchina</taxon>
        <taxon>Panagrolaimomorpha</taxon>
        <taxon>Strongyloidoidea</taxon>
        <taxon>Steinernematidae</taxon>
        <taxon>Steinernema</taxon>
    </lineage>
</organism>
<accession>A0A1I7Y1B0</accession>
<dbReference type="AlphaFoldDB" id="A0A1I7Y1B0"/>
<evidence type="ECO:0000313" key="2">
    <source>
        <dbReference type="Proteomes" id="UP000095287"/>
    </source>
</evidence>
<keyword evidence="2" id="KW-1185">Reference proteome</keyword>
<dbReference type="Pfam" id="PF10321">
    <property type="entry name" value="7TM_GPCR_Srt"/>
    <property type="match status" value="1"/>
</dbReference>
<dbReference type="Proteomes" id="UP000095287">
    <property type="component" value="Unplaced"/>
</dbReference>
<feature type="transmembrane region" description="Helical" evidence="1">
    <location>
        <begin position="102"/>
        <end position="126"/>
    </location>
</feature>